<dbReference type="EMBL" id="CP017813">
    <property type="protein sequence ID" value="APJ38459.1"/>
    <property type="molecule type" value="Genomic_DNA"/>
</dbReference>
<accession>A0A1L4FS92</accession>
<dbReference type="Proteomes" id="UP000184322">
    <property type="component" value="Chromosome"/>
</dbReference>
<feature type="binding site" evidence="9">
    <location>
        <position position="130"/>
    </location>
    <ligand>
        <name>Zn(2+)</name>
        <dbReference type="ChEBI" id="CHEBI:29105"/>
        <note>catalytic</note>
    </ligand>
</feature>
<keyword evidence="7 9" id="KW-0378">Hydrolase</keyword>
<keyword evidence="4 9" id="KW-0540">Nuclease</keyword>
<dbReference type="AlphaFoldDB" id="A0A1L4FS92"/>
<dbReference type="GO" id="GO:0005737">
    <property type="term" value="C:cytoplasm"/>
    <property type="evidence" value="ECO:0007669"/>
    <property type="project" value="UniProtKB-SubCell"/>
</dbReference>
<feature type="binding site" evidence="9">
    <location>
        <position position="120"/>
    </location>
    <ligand>
        <name>Zn(2+)</name>
        <dbReference type="ChEBI" id="CHEBI:29105"/>
        <note>catalytic</note>
    </ligand>
</feature>
<gene>
    <name evidence="9" type="primary">ybeY</name>
    <name evidence="10" type="ORF">BLA55_02190</name>
</gene>
<dbReference type="RefSeq" id="WP_073372463.1">
    <property type="nucleotide sequence ID" value="NZ_CP017813.1"/>
</dbReference>
<dbReference type="KEGG" id="mpul:BLA55_02190"/>
<name>A0A1L4FS92_9BACT</name>
<evidence type="ECO:0000256" key="2">
    <source>
        <dbReference type="ARBA" id="ARBA00022517"/>
    </source>
</evidence>
<comment type="function">
    <text evidence="9">Single strand-specific metallo-endoribonuclease involved in late-stage 70S ribosome quality control and in maturation of the 3' terminus of the 16S rRNA.</text>
</comment>
<dbReference type="HAMAP" id="MF_00009">
    <property type="entry name" value="Endoribonucl_YbeY"/>
    <property type="match status" value="1"/>
</dbReference>
<evidence type="ECO:0000256" key="8">
    <source>
        <dbReference type="ARBA" id="ARBA00022833"/>
    </source>
</evidence>
<evidence type="ECO:0000256" key="1">
    <source>
        <dbReference type="ARBA" id="ARBA00010875"/>
    </source>
</evidence>
<evidence type="ECO:0000256" key="6">
    <source>
        <dbReference type="ARBA" id="ARBA00022759"/>
    </source>
</evidence>
<dbReference type="GO" id="GO:0006364">
    <property type="term" value="P:rRNA processing"/>
    <property type="evidence" value="ECO:0007669"/>
    <property type="project" value="UniProtKB-UniRule"/>
</dbReference>
<proteinExistence type="inferred from homology"/>
<evidence type="ECO:0000256" key="3">
    <source>
        <dbReference type="ARBA" id="ARBA00022552"/>
    </source>
</evidence>
<dbReference type="STRING" id="48003.BLA55_02190"/>
<feature type="binding site" evidence="9">
    <location>
        <position position="124"/>
    </location>
    <ligand>
        <name>Zn(2+)</name>
        <dbReference type="ChEBI" id="CHEBI:29105"/>
        <note>catalytic</note>
    </ligand>
</feature>
<keyword evidence="11" id="KW-1185">Reference proteome</keyword>
<evidence type="ECO:0000256" key="4">
    <source>
        <dbReference type="ARBA" id="ARBA00022722"/>
    </source>
</evidence>
<evidence type="ECO:0000256" key="5">
    <source>
        <dbReference type="ARBA" id="ARBA00022723"/>
    </source>
</evidence>
<comment type="cofactor">
    <cofactor evidence="9">
        <name>Zn(2+)</name>
        <dbReference type="ChEBI" id="CHEBI:29105"/>
    </cofactor>
    <text evidence="9">Binds 1 zinc ion.</text>
</comment>
<evidence type="ECO:0000256" key="9">
    <source>
        <dbReference type="HAMAP-Rule" id="MF_00009"/>
    </source>
</evidence>
<dbReference type="PANTHER" id="PTHR46986:SF1">
    <property type="entry name" value="ENDORIBONUCLEASE YBEY, CHLOROPLASTIC"/>
    <property type="match status" value="1"/>
</dbReference>
<keyword evidence="3 9" id="KW-0698">rRNA processing</keyword>
<dbReference type="GO" id="GO:0004521">
    <property type="term" value="F:RNA endonuclease activity"/>
    <property type="evidence" value="ECO:0007669"/>
    <property type="project" value="UniProtKB-UniRule"/>
</dbReference>
<keyword evidence="5 9" id="KW-0479">Metal-binding</keyword>
<evidence type="ECO:0000313" key="11">
    <source>
        <dbReference type="Proteomes" id="UP000184322"/>
    </source>
</evidence>
<dbReference type="PROSITE" id="PS01306">
    <property type="entry name" value="UPF0054"/>
    <property type="match status" value="1"/>
</dbReference>
<dbReference type="GO" id="GO:0004222">
    <property type="term" value="F:metalloendopeptidase activity"/>
    <property type="evidence" value="ECO:0007669"/>
    <property type="project" value="InterPro"/>
</dbReference>
<protein>
    <recommendedName>
        <fullName evidence="9">Endoribonuclease YbeY</fullName>
        <ecNumber evidence="9">3.1.-.-</ecNumber>
    </recommendedName>
</protein>
<dbReference type="InterPro" id="IPR023091">
    <property type="entry name" value="MetalPrtase_cat_dom_sf_prd"/>
</dbReference>
<dbReference type="Pfam" id="PF02130">
    <property type="entry name" value="YbeY"/>
    <property type="match status" value="1"/>
</dbReference>
<dbReference type="GO" id="GO:0008270">
    <property type="term" value="F:zinc ion binding"/>
    <property type="evidence" value="ECO:0007669"/>
    <property type="project" value="UniProtKB-UniRule"/>
</dbReference>
<evidence type="ECO:0000313" key="10">
    <source>
        <dbReference type="EMBL" id="APJ38459.1"/>
    </source>
</evidence>
<dbReference type="EC" id="3.1.-.-" evidence="9"/>
<sequence>MNKTEKSILIIDNETEFEFLYEVEFKQILNNLIEYFKIDKTVEVDVTITDNETIRELNKNYRGKDYATDILSFDFADEELYQSMPLRHLGELVISYEKVLSQAQEFNHSVKREICYLFTHGLVHLMGYDHEVEDERIQMNQIVDDIFNPLNITRED</sequence>
<evidence type="ECO:0000256" key="7">
    <source>
        <dbReference type="ARBA" id="ARBA00022801"/>
    </source>
</evidence>
<comment type="subcellular location">
    <subcellularLocation>
        <location evidence="9">Cytoplasm</location>
    </subcellularLocation>
</comment>
<dbReference type="InterPro" id="IPR002036">
    <property type="entry name" value="YbeY"/>
</dbReference>
<dbReference type="InterPro" id="IPR020549">
    <property type="entry name" value="YbeY_CS"/>
</dbReference>
<dbReference type="OrthoDB" id="9807740at2"/>
<dbReference type="SUPFAM" id="SSF55486">
    <property type="entry name" value="Metalloproteases ('zincins'), catalytic domain"/>
    <property type="match status" value="1"/>
</dbReference>
<keyword evidence="6 9" id="KW-0255">Endonuclease</keyword>
<dbReference type="NCBIfam" id="TIGR00043">
    <property type="entry name" value="rRNA maturation RNase YbeY"/>
    <property type="match status" value="1"/>
</dbReference>
<comment type="similarity">
    <text evidence="1 9">Belongs to the endoribonuclease YbeY family.</text>
</comment>
<keyword evidence="9" id="KW-0963">Cytoplasm</keyword>
<organism evidence="10 11">
    <name type="scientific">Mycoplasmopsis pullorum</name>
    <dbReference type="NCBI Taxonomy" id="48003"/>
    <lineage>
        <taxon>Bacteria</taxon>
        <taxon>Bacillati</taxon>
        <taxon>Mycoplasmatota</taxon>
        <taxon>Mycoplasmoidales</taxon>
        <taxon>Metamycoplasmataceae</taxon>
        <taxon>Mycoplasmopsis</taxon>
    </lineage>
</organism>
<keyword evidence="2 9" id="KW-0690">Ribosome biogenesis</keyword>
<dbReference type="PANTHER" id="PTHR46986">
    <property type="entry name" value="ENDORIBONUCLEASE YBEY, CHLOROPLASTIC"/>
    <property type="match status" value="1"/>
</dbReference>
<dbReference type="Gene3D" id="3.40.390.30">
    <property type="entry name" value="Metalloproteases ('zincins'), catalytic domain"/>
    <property type="match status" value="1"/>
</dbReference>
<keyword evidence="8 9" id="KW-0862">Zinc</keyword>
<reference evidence="11" key="1">
    <citation type="submission" date="2016-10" db="EMBL/GenBank/DDBJ databases">
        <authorList>
            <person name="Beylefeld A."/>
            <person name="Abolnik C."/>
        </authorList>
    </citation>
    <scope>NUCLEOTIDE SEQUENCE [LARGE SCALE GENOMIC DNA]</scope>
    <source>
        <strain evidence="11">B359_6</strain>
    </source>
</reference>